<comment type="caution">
    <text evidence="1">The sequence shown here is derived from an EMBL/GenBank/DDBJ whole genome shotgun (WGS) entry which is preliminary data.</text>
</comment>
<keyword evidence="2" id="KW-1185">Reference proteome</keyword>
<dbReference type="RefSeq" id="WP_190876881.1">
    <property type="nucleotide sequence ID" value="NZ_JACJSK010000001.1"/>
</dbReference>
<evidence type="ECO:0000313" key="2">
    <source>
        <dbReference type="Proteomes" id="UP000641954"/>
    </source>
</evidence>
<dbReference type="Proteomes" id="UP000641954">
    <property type="component" value="Unassembled WGS sequence"/>
</dbReference>
<evidence type="ECO:0000313" key="1">
    <source>
        <dbReference type="EMBL" id="MBD2542476.1"/>
    </source>
</evidence>
<sequence>MSLNDDIAQIFKDLANLGNSMEREQLKKQVKGYTINGWKDERIAMVVASGGISGALGGPLGLAAIPADLAWCGRVSALGCFGIGHIKGVDVDYDVDMNLIMSIWTGLGEAASTIPAGKIGIKVCTKATPKIAAKVAGVFVSKVALKGGSKLGTKLASKAASKAAAKLVTKLMAKTGTGWIPLIGGIVSGGVNWWLVSGLLDAAEEYYSHEYVVLRDSELASEA</sequence>
<gene>
    <name evidence="1" type="ORF">H6G72_01010</name>
</gene>
<proteinExistence type="predicted"/>
<name>A0ABR8EA25_9CYAN</name>
<protein>
    <recommendedName>
        <fullName evidence="3">EcsC family protein</fullName>
    </recommendedName>
</protein>
<reference evidence="1 2" key="1">
    <citation type="journal article" date="2020" name="ISME J.">
        <title>Comparative genomics reveals insights into cyanobacterial evolution and habitat adaptation.</title>
        <authorList>
            <person name="Chen M.Y."/>
            <person name="Teng W.K."/>
            <person name="Zhao L."/>
            <person name="Hu C.X."/>
            <person name="Zhou Y.K."/>
            <person name="Han B.P."/>
            <person name="Song L.R."/>
            <person name="Shu W.S."/>
        </authorList>
    </citation>
    <scope>NUCLEOTIDE SEQUENCE [LARGE SCALE GENOMIC DNA]</scope>
    <source>
        <strain evidence="1 2">FACHB-1370</strain>
    </source>
</reference>
<dbReference type="EMBL" id="JACJSK010000001">
    <property type="protein sequence ID" value="MBD2542476.1"/>
    <property type="molecule type" value="Genomic_DNA"/>
</dbReference>
<accession>A0ABR8EA25</accession>
<evidence type="ECO:0008006" key="3">
    <source>
        <dbReference type="Google" id="ProtNLM"/>
    </source>
</evidence>
<organism evidence="1 2">
    <name type="scientific">Planktothricoides raciborskii FACHB-1370</name>
    <dbReference type="NCBI Taxonomy" id="2949576"/>
    <lineage>
        <taxon>Bacteria</taxon>
        <taxon>Bacillati</taxon>
        <taxon>Cyanobacteriota</taxon>
        <taxon>Cyanophyceae</taxon>
        <taxon>Oscillatoriophycideae</taxon>
        <taxon>Oscillatoriales</taxon>
        <taxon>Oscillatoriaceae</taxon>
        <taxon>Planktothricoides</taxon>
    </lineage>
</organism>